<sequence>MGATHFTPDTERLLTSAEAFCASRGLRLTEQRRQVLGLILDSPRPSGAYDLLDRLRIDGKPAAPPTVYRALEFLTAQGLVHKIERLSAFVGCAHMLQSEGPCGHGHAHAHGVEAIQFLICTHCRRVFEITDDRIRTAIDAAAKATGFRPAGATVEIEGICAECAAAPAPAQTHVA</sequence>
<dbReference type="AlphaFoldDB" id="A0A963YY78"/>
<comment type="similarity">
    <text evidence="1">Belongs to the Fur family.</text>
</comment>
<evidence type="ECO:0000256" key="4">
    <source>
        <dbReference type="ARBA" id="ARBA00023015"/>
    </source>
</evidence>
<reference evidence="8 9" key="1">
    <citation type="journal article" date="2021" name="Microorganisms">
        <title>Acidisoma silvae sp. nov. and Acidisomacellulosilytica sp. nov., Two Acidophilic Bacteria Isolated from Decaying Wood, Hydrolyzing Cellulose and Producing Poly-3-hydroxybutyrate.</title>
        <authorList>
            <person name="Mieszkin S."/>
            <person name="Pouder E."/>
            <person name="Uroz S."/>
            <person name="Simon-Colin C."/>
            <person name="Alain K."/>
        </authorList>
    </citation>
    <scope>NUCLEOTIDE SEQUENCE [LARGE SCALE GENOMIC DNA]</scope>
    <source>
        <strain evidence="8 9">HW T5.17</strain>
    </source>
</reference>
<dbReference type="InterPro" id="IPR036388">
    <property type="entry name" value="WH-like_DNA-bd_sf"/>
</dbReference>
<dbReference type="EMBL" id="JAESVA010000001">
    <property type="protein sequence ID" value="MCB8879418.1"/>
    <property type="molecule type" value="Genomic_DNA"/>
</dbReference>
<gene>
    <name evidence="8" type="ORF">ACELLULO517_04175</name>
</gene>
<name>A0A963YY78_9PROT</name>
<keyword evidence="2" id="KW-0678">Repressor</keyword>
<dbReference type="GO" id="GO:0045892">
    <property type="term" value="P:negative regulation of DNA-templated transcription"/>
    <property type="evidence" value="ECO:0007669"/>
    <property type="project" value="TreeGrafter"/>
</dbReference>
<protein>
    <submittedName>
        <fullName evidence="8">Transcriptional repressor</fullName>
    </submittedName>
</protein>
<keyword evidence="4" id="KW-0805">Transcription regulation</keyword>
<dbReference type="CDD" id="cd07153">
    <property type="entry name" value="Fur_like"/>
    <property type="match status" value="1"/>
</dbReference>
<feature type="binding site" evidence="7">
    <location>
        <position position="163"/>
    </location>
    <ligand>
        <name>Zn(2+)</name>
        <dbReference type="ChEBI" id="CHEBI:29105"/>
    </ligand>
</feature>
<evidence type="ECO:0000256" key="3">
    <source>
        <dbReference type="ARBA" id="ARBA00022833"/>
    </source>
</evidence>
<dbReference type="InterPro" id="IPR036390">
    <property type="entry name" value="WH_DNA-bd_sf"/>
</dbReference>
<keyword evidence="3 7" id="KW-0862">Zinc</keyword>
<proteinExistence type="inferred from homology"/>
<keyword evidence="7" id="KW-0479">Metal-binding</keyword>
<dbReference type="Gene3D" id="1.10.10.10">
    <property type="entry name" value="Winged helix-like DNA-binding domain superfamily/Winged helix DNA-binding domain"/>
    <property type="match status" value="1"/>
</dbReference>
<dbReference type="SUPFAM" id="SSF46785">
    <property type="entry name" value="Winged helix' DNA-binding domain"/>
    <property type="match status" value="1"/>
</dbReference>
<evidence type="ECO:0000313" key="8">
    <source>
        <dbReference type="EMBL" id="MCB8879418.1"/>
    </source>
</evidence>
<feature type="binding site" evidence="7">
    <location>
        <position position="160"/>
    </location>
    <ligand>
        <name>Zn(2+)</name>
        <dbReference type="ChEBI" id="CHEBI:29105"/>
    </ligand>
</feature>
<feature type="binding site" evidence="7">
    <location>
        <position position="120"/>
    </location>
    <ligand>
        <name>Zn(2+)</name>
        <dbReference type="ChEBI" id="CHEBI:29105"/>
    </ligand>
</feature>
<evidence type="ECO:0000256" key="1">
    <source>
        <dbReference type="ARBA" id="ARBA00007957"/>
    </source>
</evidence>
<dbReference type="GO" id="GO:0003700">
    <property type="term" value="F:DNA-binding transcription factor activity"/>
    <property type="evidence" value="ECO:0007669"/>
    <property type="project" value="InterPro"/>
</dbReference>
<dbReference type="Gene3D" id="3.30.1490.190">
    <property type="match status" value="1"/>
</dbReference>
<evidence type="ECO:0000313" key="9">
    <source>
        <dbReference type="Proteomes" id="UP000721844"/>
    </source>
</evidence>
<keyword evidence="5" id="KW-0238">DNA-binding</keyword>
<organism evidence="8 9">
    <name type="scientific">Acidisoma cellulosilyticum</name>
    <dbReference type="NCBI Taxonomy" id="2802395"/>
    <lineage>
        <taxon>Bacteria</taxon>
        <taxon>Pseudomonadati</taxon>
        <taxon>Pseudomonadota</taxon>
        <taxon>Alphaproteobacteria</taxon>
        <taxon>Acetobacterales</taxon>
        <taxon>Acidocellaceae</taxon>
        <taxon>Acidisoma</taxon>
    </lineage>
</organism>
<dbReference type="PANTHER" id="PTHR33202">
    <property type="entry name" value="ZINC UPTAKE REGULATION PROTEIN"/>
    <property type="match status" value="1"/>
</dbReference>
<dbReference type="GO" id="GO:1900376">
    <property type="term" value="P:regulation of secondary metabolite biosynthetic process"/>
    <property type="evidence" value="ECO:0007669"/>
    <property type="project" value="TreeGrafter"/>
</dbReference>
<evidence type="ECO:0000256" key="6">
    <source>
        <dbReference type="ARBA" id="ARBA00023163"/>
    </source>
</evidence>
<evidence type="ECO:0000256" key="5">
    <source>
        <dbReference type="ARBA" id="ARBA00023125"/>
    </source>
</evidence>
<evidence type="ECO:0000256" key="2">
    <source>
        <dbReference type="ARBA" id="ARBA00022491"/>
    </source>
</evidence>
<dbReference type="GO" id="GO:0005829">
    <property type="term" value="C:cytosol"/>
    <property type="evidence" value="ECO:0007669"/>
    <property type="project" value="TreeGrafter"/>
</dbReference>
<accession>A0A963YY78</accession>
<dbReference type="Pfam" id="PF01475">
    <property type="entry name" value="FUR"/>
    <property type="match status" value="1"/>
</dbReference>
<dbReference type="PANTHER" id="PTHR33202:SF6">
    <property type="entry name" value="ZINC UPTAKE REGULATION PROTEIN"/>
    <property type="match status" value="1"/>
</dbReference>
<keyword evidence="9" id="KW-1185">Reference proteome</keyword>
<evidence type="ECO:0000256" key="7">
    <source>
        <dbReference type="PIRSR" id="PIRSR602481-1"/>
    </source>
</evidence>
<comment type="caution">
    <text evidence="8">The sequence shown here is derived from an EMBL/GenBank/DDBJ whole genome shotgun (WGS) entry which is preliminary data.</text>
</comment>
<dbReference type="Proteomes" id="UP000721844">
    <property type="component" value="Unassembled WGS sequence"/>
</dbReference>
<comment type="cofactor">
    <cofactor evidence="7">
        <name>Zn(2+)</name>
        <dbReference type="ChEBI" id="CHEBI:29105"/>
    </cofactor>
    <text evidence="7">Binds 1 zinc ion per subunit.</text>
</comment>
<dbReference type="InterPro" id="IPR002481">
    <property type="entry name" value="FUR"/>
</dbReference>
<dbReference type="GO" id="GO:0008270">
    <property type="term" value="F:zinc ion binding"/>
    <property type="evidence" value="ECO:0007669"/>
    <property type="project" value="TreeGrafter"/>
</dbReference>
<dbReference type="GO" id="GO:0000976">
    <property type="term" value="F:transcription cis-regulatory region binding"/>
    <property type="evidence" value="ECO:0007669"/>
    <property type="project" value="TreeGrafter"/>
</dbReference>
<dbReference type="RefSeq" id="WP_227306006.1">
    <property type="nucleotide sequence ID" value="NZ_JAESVA010000001.1"/>
</dbReference>
<feature type="binding site" evidence="7">
    <location>
        <position position="123"/>
    </location>
    <ligand>
        <name>Zn(2+)</name>
        <dbReference type="ChEBI" id="CHEBI:29105"/>
    </ligand>
</feature>
<dbReference type="InterPro" id="IPR043135">
    <property type="entry name" value="Fur_C"/>
</dbReference>
<keyword evidence="6" id="KW-0804">Transcription</keyword>